<evidence type="ECO:0000313" key="2">
    <source>
        <dbReference type="EnsemblPlants" id="Solyc12g044657.1.1"/>
    </source>
</evidence>
<keyword evidence="1" id="KW-0472">Membrane</keyword>
<dbReference type="AlphaFoldDB" id="A0A3Q7JA40"/>
<sequence length="160" mass="18346">MYLICTRPDILVVVGVVSRFMEAPTSTHLEVAKRILRFLKGTIDLGLFYSSLIILILWDIVIVIMREMFMIEKTHRVLCFSWVIVLFLGVQRNNQLLFFRLVNLNIWQRHHIECVSTDNGGSMSLNKSKDSNEDLEVGLTLSKAQMNAFVTIFTHGLSLS</sequence>
<keyword evidence="3" id="KW-1185">Reference proteome</keyword>
<evidence type="ECO:0000256" key="1">
    <source>
        <dbReference type="SAM" id="Phobius"/>
    </source>
</evidence>
<dbReference type="InParanoid" id="A0A3Q7JA40"/>
<reference evidence="2" key="2">
    <citation type="submission" date="2019-01" db="UniProtKB">
        <authorList>
            <consortium name="EnsemblPlants"/>
        </authorList>
    </citation>
    <scope>IDENTIFICATION</scope>
    <source>
        <strain evidence="2">cv. Heinz 1706</strain>
    </source>
</reference>
<accession>A0A3Q7JA40</accession>
<keyword evidence="1" id="KW-1133">Transmembrane helix</keyword>
<proteinExistence type="predicted"/>
<evidence type="ECO:0008006" key="4">
    <source>
        <dbReference type="Google" id="ProtNLM"/>
    </source>
</evidence>
<dbReference type="PANTHER" id="PTHR11439:SF517">
    <property type="entry name" value="CYSTEINE-RICH RLK (RECEPTOR-LIKE PROTEIN KINASE) 8"/>
    <property type="match status" value="1"/>
</dbReference>
<keyword evidence="1" id="KW-0812">Transmembrane</keyword>
<dbReference type="STRING" id="4081.A0A3Q7JA40"/>
<dbReference type="Gramene" id="Solyc12g044657.1.1">
    <property type="protein sequence ID" value="Solyc12g044657.1.1"/>
    <property type="gene ID" value="Solyc12g044657.1"/>
</dbReference>
<reference evidence="2" key="1">
    <citation type="journal article" date="2012" name="Nature">
        <title>The tomato genome sequence provides insights into fleshy fruit evolution.</title>
        <authorList>
            <consortium name="Tomato Genome Consortium"/>
        </authorList>
    </citation>
    <scope>NUCLEOTIDE SEQUENCE [LARGE SCALE GENOMIC DNA]</scope>
    <source>
        <strain evidence="2">cv. Heinz 1706</strain>
    </source>
</reference>
<dbReference type="PANTHER" id="PTHR11439">
    <property type="entry name" value="GAG-POL-RELATED RETROTRANSPOSON"/>
    <property type="match status" value="1"/>
</dbReference>
<feature type="transmembrane region" description="Helical" evidence="1">
    <location>
        <begin position="77"/>
        <end position="94"/>
    </location>
</feature>
<dbReference type="EnsemblPlants" id="Solyc12g044657.1.1">
    <property type="protein sequence ID" value="Solyc12g044657.1.1"/>
    <property type="gene ID" value="Solyc12g044657.1"/>
</dbReference>
<dbReference type="Proteomes" id="UP000004994">
    <property type="component" value="Chromosome 12"/>
</dbReference>
<protein>
    <recommendedName>
        <fullName evidence="4">Reverse transcriptase Ty1/copia-type domain-containing protein</fullName>
    </recommendedName>
</protein>
<organism evidence="2">
    <name type="scientific">Solanum lycopersicum</name>
    <name type="common">Tomato</name>
    <name type="synonym">Lycopersicon esculentum</name>
    <dbReference type="NCBI Taxonomy" id="4081"/>
    <lineage>
        <taxon>Eukaryota</taxon>
        <taxon>Viridiplantae</taxon>
        <taxon>Streptophyta</taxon>
        <taxon>Embryophyta</taxon>
        <taxon>Tracheophyta</taxon>
        <taxon>Spermatophyta</taxon>
        <taxon>Magnoliopsida</taxon>
        <taxon>eudicotyledons</taxon>
        <taxon>Gunneridae</taxon>
        <taxon>Pentapetalae</taxon>
        <taxon>asterids</taxon>
        <taxon>lamiids</taxon>
        <taxon>Solanales</taxon>
        <taxon>Solanaceae</taxon>
        <taxon>Solanoideae</taxon>
        <taxon>Solaneae</taxon>
        <taxon>Solanum</taxon>
        <taxon>Solanum subgen. Lycopersicon</taxon>
    </lineage>
</organism>
<feature type="transmembrane region" description="Helical" evidence="1">
    <location>
        <begin position="46"/>
        <end position="65"/>
    </location>
</feature>
<name>A0A3Q7JA40_SOLLC</name>
<evidence type="ECO:0000313" key="3">
    <source>
        <dbReference type="Proteomes" id="UP000004994"/>
    </source>
</evidence>